<keyword evidence="2" id="KW-1185">Reference proteome</keyword>
<dbReference type="EMBL" id="CP003051">
    <property type="protein sequence ID" value="AGA89620.1"/>
    <property type="molecule type" value="Genomic_DNA"/>
</dbReference>
<gene>
    <name evidence="1" type="ORF">Thimo_0781</name>
</gene>
<dbReference type="STRING" id="765912.Thimo_0781"/>
<dbReference type="eggNOG" id="ENOG5030ZP1">
    <property type="taxonomic scope" value="Bacteria"/>
</dbReference>
<organism evidence="1 2">
    <name type="scientific">Thioflavicoccus mobilis 8321</name>
    <dbReference type="NCBI Taxonomy" id="765912"/>
    <lineage>
        <taxon>Bacteria</taxon>
        <taxon>Pseudomonadati</taxon>
        <taxon>Pseudomonadota</taxon>
        <taxon>Gammaproteobacteria</taxon>
        <taxon>Chromatiales</taxon>
        <taxon>Chromatiaceae</taxon>
        <taxon>Thioflavicoccus</taxon>
    </lineage>
</organism>
<sequence>MLGDSDLLALWERGSPRHPLDRALLLGCWARPDLAPDALADLPLGTLNRALLGLRTDLFGRAIDAYVDCEVCGARHALALDAEDFSAAAAGSDAPGEGRVAGRRWRAPTIRDLAAVAGEPSPQAAAFAILHRCLSPPPTPAELADLLVEADAVFEASDPGAEIGLALICDACGHRWVANFDIAALLWDEVAARARALLDEVDRLARAYGWSEAEILGLSPVRRAAYLELVSG</sequence>
<dbReference type="OrthoDB" id="283948at2"/>
<evidence type="ECO:0008006" key="3">
    <source>
        <dbReference type="Google" id="ProtNLM"/>
    </source>
</evidence>
<name>L0GW65_9GAMM</name>
<accession>L0GW65</accession>
<dbReference type="RefSeq" id="WP_015279767.1">
    <property type="nucleotide sequence ID" value="NC_019940.1"/>
</dbReference>
<dbReference type="AlphaFoldDB" id="L0GW65"/>
<dbReference type="PATRIC" id="fig|765912.4.peg.767"/>
<dbReference type="Proteomes" id="UP000010816">
    <property type="component" value="Chromosome"/>
</dbReference>
<evidence type="ECO:0000313" key="1">
    <source>
        <dbReference type="EMBL" id="AGA89620.1"/>
    </source>
</evidence>
<dbReference type="HOGENOM" id="CLU_076891_0_0_6"/>
<reference evidence="1 2" key="1">
    <citation type="submission" date="2011-09" db="EMBL/GenBank/DDBJ databases">
        <title>Complete sequence of chromosome of Thioflavicoccus mobilis 8321.</title>
        <authorList>
            <consortium name="US DOE Joint Genome Institute"/>
            <person name="Lucas S."/>
            <person name="Han J."/>
            <person name="Lapidus A."/>
            <person name="Cheng J.-F."/>
            <person name="Goodwin L."/>
            <person name="Pitluck S."/>
            <person name="Peters L."/>
            <person name="Ovchinnikova G."/>
            <person name="Lu M."/>
            <person name="Detter J.C."/>
            <person name="Han C."/>
            <person name="Tapia R."/>
            <person name="Land M."/>
            <person name="Hauser L."/>
            <person name="Kyrpides N."/>
            <person name="Ivanova N."/>
            <person name="Pagani I."/>
            <person name="Vogl K."/>
            <person name="Liu Z."/>
            <person name="Imhoff J."/>
            <person name="Thiel V."/>
            <person name="Frigaard N.-U."/>
            <person name="Bryant D."/>
            <person name="Woyke T."/>
        </authorList>
    </citation>
    <scope>NUCLEOTIDE SEQUENCE [LARGE SCALE GENOMIC DNA]</scope>
    <source>
        <strain evidence="1 2">8321</strain>
    </source>
</reference>
<dbReference type="KEGG" id="tmb:Thimo_0781"/>
<protein>
    <recommendedName>
        <fullName evidence="3">Phage protein</fullName>
    </recommendedName>
</protein>
<evidence type="ECO:0000313" key="2">
    <source>
        <dbReference type="Proteomes" id="UP000010816"/>
    </source>
</evidence>
<proteinExistence type="predicted"/>